<dbReference type="Pfam" id="PF01943">
    <property type="entry name" value="Polysacc_synt"/>
    <property type="match status" value="1"/>
</dbReference>
<feature type="transmembrane region" description="Helical" evidence="6">
    <location>
        <begin position="229"/>
        <end position="249"/>
    </location>
</feature>
<feature type="transmembrane region" description="Helical" evidence="6">
    <location>
        <begin position="378"/>
        <end position="398"/>
    </location>
</feature>
<dbReference type="AlphaFoldDB" id="A0A1P8JTC6"/>
<evidence type="ECO:0000256" key="1">
    <source>
        <dbReference type="ARBA" id="ARBA00004651"/>
    </source>
</evidence>
<evidence type="ECO:0000256" key="6">
    <source>
        <dbReference type="SAM" id="Phobius"/>
    </source>
</evidence>
<keyword evidence="3 6" id="KW-0812">Transmembrane</keyword>
<feature type="transmembrane region" description="Helical" evidence="6">
    <location>
        <begin position="466"/>
        <end position="485"/>
    </location>
</feature>
<keyword evidence="8" id="KW-1185">Reference proteome</keyword>
<evidence type="ECO:0000313" key="7">
    <source>
        <dbReference type="EMBL" id="APW36990.1"/>
    </source>
</evidence>
<dbReference type="GO" id="GO:0005886">
    <property type="term" value="C:plasma membrane"/>
    <property type="evidence" value="ECO:0007669"/>
    <property type="project" value="UniProtKB-SubCell"/>
</dbReference>
<feature type="transmembrane region" description="Helical" evidence="6">
    <location>
        <begin position="438"/>
        <end position="460"/>
    </location>
</feature>
<dbReference type="KEGG" id="rhy:RD110_07070"/>
<accession>A0A1P8JTC6</accession>
<dbReference type="OrthoDB" id="653189at2"/>
<feature type="transmembrane region" description="Helical" evidence="6">
    <location>
        <begin position="189"/>
        <end position="208"/>
    </location>
</feature>
<protein>
    <recommendedName>
        <fullName evidence="9">Polysaccharide biosynthesis protein</fullName>
    </recommendedName>
</protein>
<evidence type="ECO:0000256" key="3">
    <source>
        <dbReference type="ARBA" id="ARBA00022692"/>
    </source>
</evidence>
<keyword evidence="2" id="KW-1003">Cell membrane</keyword>
<evidence type="ECO:0000256" key="4">
    <source>
        <dbReference type="ARBA" id="ARBA00022989"/>
    </source>
</evidence>
<dbReference type="RefSeq" id="WP_076197999.1">
    <property type="nucleotide sequence ID" value="NZ_CP019236.1"/>
</dbReference>
<dbReference type="STRING" id="1842727.RD110_07070"/>
<keyword evidence="4 6" id="KW-1133">Transmembrane helix</keyword>
<gene>
    <name evidence="7" type="ORF">RD110_07070</name>
</gene>
<feature type="transmembrane region" description="Helical" evidence="6">
    <location>
        <begin position="404"/>
        <end position="426"/>
    </location>
</feature>
<dbReference type="InterPro" id="IPR050833">
    <property type="entry name" value="Poly_Biosynth_Transport"/>
</dbReference>
<organism evidence="7 8">
    <name type="scientific">Rhodoferax koreensis</name>
    <dbReference type="NCBI Taxonomy" id="1842727"/>
    <lineage>
        <taxon>Bacteria</taxon>
        <taxon>Pseudomonadati</taxon>
        <taxon>Pseudomonadota</taxon>
        <taxon>Betaproteobacteria</taxon>
        <taxon>Burkholderiales</taxon>
        <taxon>Comamonadaceae</taxon>
        <taxon>Rhodoferax</taxon>
    </lineage>
</organism>
<feature type="transmembrane region" description="Helical" evidence="6">
    <location>
        <begin position="310"/>
        <end position="333"/>
    </location>
</feature>
<dbReference type="PANTHER" id="PTHR30250:SF26">
    <property type="entry name" value="PSMA PROTEIN"/>
    <property type="match status" value="1"/>
</dbReference>
<dbReference type="EMBL" id="CP019236">
    <property type="protein sequence ID" value="APW36990.1"/>
    <property type="molecule type" value="Genomic_DNA"/>
</dbReference>
<evidence type="ECO:0008006" key="9">
    <source>
        <dbReference type="Google" id="ProtNLM"/>
    </source>
</evidence>
<dbReference type="InterPro" id="IPR002797">
    <property type="entry name" value="Polysacc_synth"/>
</dbReference>
<dbReference type="PANTHER" id="PTHR30250">
    <property type="entry name" value="PST FAMILY PREDICTED COLANIC ACID TRANSPORTER"/>
    <property type="match status" value="1"/>
</dbReference>
<feature type="transmembrane region" description="Helical" evidence="6">
    <location>
        <begin position="42"/>
        <end position="66"/>
    </location>
</feature>
<evidence type="ECO:0000256" key="2">
    <source>
        <dbReference type="ARBA" id="ARBA00022475"/>
    </source>
</evidence>
<reference evidence="7 8" key="1">
    <citation type="submission" date="2017-01" db="EMBL/GenBank/DDBJ databases">
        <authorList>
            <person name="Mah S.A."/>
            <person name="Swanson W.J."/>
            <person name="Moy G.W."/>
            <person name="Vacquier V.D."/>
        </authorList>
    </citation>
    <scope>NUCLEOTIDE SEQUENCE [LARGE SCALE GENOMIC DNA]</scope>
    <source>
        <strain evidence="7 8">DCY110</strain>
    </source>
</reference>
<dbReference type="Proteomes" id="UP000186609">
    <property type="component" value="Chromosome"/>
</dbReference>
<name>A0A1P8JTC6_9BURK</name>
<feature type="transmembrane region" description="Helical" evidence="6">
    <location>
        <begin position="159"/>
        <end position="183"/>
    </location>
</feature>
<sequence>MTNFQKSTRLHILANYIGQGWSGLMAIVFLPVYIRFLGLEGYGLVGVLMFMQTWFTLLDFGITPTINREMARFSAGERGAQNTRDLFRTIEWIVGGIGMAIAVAVWLSSQWIASDWLKLRTLDVSEVARAITLIGALVALRFVEGIYRGAMLGLHQHVWLNAATTLLSTLRWGGAALLLAVWAPSLVLFFGWQMLVSAATIASFGWKINSELPGGAAPGRFSKREIASVWRFAGGSMLATSLAVLLTQLDKLMLSRLSTLETFGYYTAAWTVAAGLYQLIIPITQVYFPKFTSLAASPKSSDLGEAFHQAAQFLTWVLLPPASMLIFFSGAILQHWTRDPVLTTTATPLVSLFALGVILNGFLYIPHIFALSTGWTRFGVGMNGLSLLVFSPILAASIHYHGAIGAASVWAAIHAVGFLIGMQFFFRHLLRKEKWRWYLWDIGLPVAVASAVSLLFRWVFKDTTISVIQLFLIYAVTVFGVSMVVPRIRQFALDLIVGFKTHA</sequence>
<feature type="transmembrane region" description="Helical" evidence="6">
    <location>
        <begin position="127"/>
        <end position="147"/>
    </location>
</feature>
<feature type="transmembrane region" description="Helical" evidence="6">
    <location>
        <begin position="86"/>
        <end position="107"/>
    </location>
</feature>
<comment type="subcellular location">
    <subcellularLocation>
        <location evidence="1">Cell membrane</location>
        <topology evidence="1">Multi-pass membrane protein</topology>
    </subcellularLocation>
</comment>
<evidence type="ECO:0000313" key="8">
    <source>
        <dbReference type="Proteomes" id="UP000186609"/>
    </source>
</evidence>
<feature type="transmembrane region" description="Helical" evidence="6">
    <location>
        <begin position="12"/>
        <end position="36"/>
    </location>
</feature>
<proteinExistence type="predicted"/>
<keyword evidence="5 6" id="KW-0472">Membrane</keyword>
<evidence type="ECO:0000256" key="5">
    <source>
        <dbReference type="ARBA" id="ARBA00023136"/>
    </source>
</evidence>
<feature type="transmembrane region" description="Helical" evidence="6">
    <location>
        <begin position="345"/>
        <end position="366"/>
    </location>
</feature>
<feature type="transmembrane region" description="Helical" evidence="6">
    <location>
        <begin position="269"/>
        <end position="289"/>
    </location>
</feature>